<proteinExistence type="predicted"/>
<feature type="compositionally biased region" description="Acidic residues" evidence="1">
    <location>
        <begin position="1"/>
        <end position="11"/>
    </location>
</feature>
<accession>A0A1V6Q460</accession>
<dbReference type="AlphaFoldDB" id="A0A1V6Q460"/>
<reference evidence="3" key="1">
    <citation type="journal article" date="2017" name="Nat. Microbiol.">
        <title>Global analysis of biosynthetic gene clusters reveals vast potential of secondary metabolite production in Penicillium species.</title>
        <authorList>
            <person name="Nielsen J.C."/>
            <person name="Grijseels S."/>
            <person name="Prigent S."/>
            <person name="Ji B."/>
            <person name="Dainat J."/>
            <person name="Nielsen K.F."/>
            <person name="Frisvad J.C."/>
            <person name="Workman M."/>
            <person name="Nielsen J."/>
        </authorList>
    </citation>
    <scope>NUCLEOTIDE SEQUENCE [LARGE SCALE GENOMIC DNA]</scope>
    <source>
        <strain evidence="3">IBT 29525</strain>
    </source>
</reference>
<evidence type="ECO:0000313" key="2">
    <source>
        <dbReference type="EMBL" id="OQD83652.1"/>
    </source>
</evidence>
<feature type="region of interest" description="Disordered" evidence="1">
    <location>
        <begin position="1"/>
        <end position="28"/>
    </location>
</feature>
<dbReference type="Proteomes" id="UP000191612">
    <property type="component" value="Unassembled WGS sequence"/>
</dbReference>
<name>A0A1V6Q460_9EURO</name>
<evidence type="ECO:0000313" key="3">
    <source>
        <dbReference type="Proteomes" id="UP000191612"/>
    </source>
</evidence>
<sequence>MADAVDSESEGDTGPYPSVLSTNPIDPNAVASDDAILSIRIK</sequence>
<evidence type="ECO:0000256" key="1">
    <source>
        <dbReference type="SAM" id="MobiDB-lite"/>
    </source>
</evidence>
<keyword evidence="3" id="KW-1185">Reference proteome</keyword>
<organism evidence="2 3">
    <name type="scientific">Penicillium solitum</name>
    <dbReference type="NCBI Taxonomy" id="60172"/>
    <lineage>
        <taxon>Eukaryota</taxon>
        <taxon>Fungi</taxon>
        <taxon>Dikarya</taxon>
        <taxon>Ascomycota</taxon>
        <taxon>Pezizomycotina</taxon>
        <taxon>Eurotiomycetes</taxon>
        <taxon>Eurotiomycetidae</taxon>
        <taxon>Eurotiales</taxon>
        <taxon>Aspergillaceae</taxon>
        <taxon>Penicillium</taxon>
    </lineage>
</organism>
<protein>
    <submittedName>
        <fullName evidence="2">Uncharacterized protein</fullName>
    </submittedName>
</protein>
<dbReference type="EMBL" id="MDYO01000146">
    <property type="protein sequence ID" value="OQD83652.1"/>
    <property type="molecule type" value="Genomic_DNA"/>
</dbReference>
<comment type="caution">
    <text evidence="2">The sequence shown here is derived from an EMBL/GenBank/DDBJ whole genome shotgun (WGS) entry which is preliminary data.</text>
</comment>
<gene>
    <name evidence="2" type="ORF">PENSOL_c147G09262</name>
</gene>